<feature type="non-terminal residue" evidence="2">
    <location>
        <position position="65"/>
    </location>
</feature>
<feature type="signal peptide" evidence="1">
    <location>
        <begin position="1"/>
        <end position="15"/>
    </location>
</feature>
<dbReference type="EMBL" id="CAUWAG010000018">
    <property type="protein sequence ID" value="CAJ2510925.1"/>
    <property type="molecule type" value="Genomic_DNA"/>
</dbReference>
<gene>
    <name evidence="2" type="ORF">KHLLAP_LOCUS11393</name>
</gene>
<organism evidence="2 3">
    <name type="scientific">Anthostomella pinea</name>
    <dbReference type="NCBI Taxonomy" id="933095"/>
    <lineage>
        <taxon>Eukaryota</taxon>
        <taxon>Fungi</taxon>
        <taxon>Dikarya</taxon>
        <taxon>Ascomycota</taxon>
        <taxon>Pezizomycotina</taxon>
        <taxon>Sordariomycetes</taxon>
        <taxon>Xylariomycetidae</taxon>
        <taxon>Xylariales</taxon>
        <taxon>Xylariaceae</taxon>
        <taxon>Anthostomella</taxon>
    </lineage>
</organism>
<accession>A0AAI8YN85</accession>
<evidence type="ECO:0000313" key="2">
    <source>
        <dbReference type="EMBL" id="CAJ2510925.1"/>
    </source>
</evidence>
<evidence type="ECO:0000256" key="1">
    <source>
        <dbReference type="SAM" id="SignalP"/>
    </source>
</evidence>
<proteinExistence type="predicted"/>
<evidence type="ECO:0000313" key="3">
    <source>
        <dbReference type="Proteomes" id="UP001295740"/>
    </source>
</evidence>
<dbReference type="Proteomes" id="UP001295740">
    <property type="component" value="Unassembled WGS sequence"/>
</dbReference>
<feature type="non-terminal residue" evidence="2">
    <location>
        <position position="1"/>
    </location>
</feature>
<reference evidence="2" key="1">
    <citation type="submission" date="2023-10" db="EMBL/GenBank/DDBJ databases">
        <authorList>
            <person name="Hackl T."/>
        </authorList>
    </citation>
    <scope>NUCLEOTIDE SEQUENCE</scope>
</reference>
<comment type="caution">
    <text evidence="2">The sequence shown here is derived from an EMBL/GenBank/DDBJ whole genome shotgun (WGS) entry which is preliminary data.</text>
</comment>
<keyword evidence="1" id="KW-0732">Signal</keyword>
<dbReference type="AlphaFoldDB" id="A0AAI8YN85"/>
<feature type="chain" id="PRO_5042505569" evidence="1">
    <location>
        <begin position="16"/>
        <end position="65"/>
    </location>
</feature>
<protein>
    <submittedName>
        <fullName evidence="2">Uu.00g065500.m01.CDS01</fullName>
    </submittedName>
</protein>
<name>A0AAI8YN85_9PEZI</name>
<sequence>MHFLFPAFLLPLAFAAKLAPPQAPELATRGSTTSDPKVLAVLFPPAVEDLTKKILLQMLFDIDRV</sequence>
<keyword evidence="3" id="KW-1185">Reference proteome</keyword>